<reference evidence="6 7" key="1">
    <citation type="submission" date="2019-11" db="EMBL/GenBank/DDBJ databases">
        <title>Description of Pedobacter sp. LMG 31462T.</title>
        <authorList>
            <person name="Carlier A."/>
            <person name="Qi S."/>
            <person name="Vandamme P."/>
        </authorList>
    </citation>
    <scope>NUCLEOTIDE SEQUENCE [LARGE SCALE GENOMIC DNA]</scope>
    <source>
        <strain evidence="6 7">LMG 31462</strain>
    </source>
</reference>
<dbReference type="Pfam" id="PF00550">
    <property type="entry name" value="PP-binding"/>
    <property type="match status" value="1"/>
</dbReference>
<organism evidence="6 7">
    <name type="scientific">Pedobacter gandavensis</name>
    <dbReference type="NCBI Taxonomy" id="2679963"/>
    <lineage>
        <taxon>Bacteria</taxon>
        <taxon>Pseudomonadati</taxon>
        <taxon>Bacteroidota</taxon>
        <taxon>Sphingobacteriia</taxon>
        <taxon>Sphingobacteriales</taxon>
        <taxon>Sphingobacteriaceae</taxon>
        <taxon>Pedobacter</taxon>
    </lineage>
</organism>
<evidence type="ECO:0000256" key="3">
    <source>
        <dbReference type="ARBA" id="ARBA00022737"/>
    </source>
</evidence>
<keyword evidence="7" id="KW-1185">Reference proteome</keyword>
<dbReference type="NCBIfam" id="TIGR01733">
    <property type="entry name" value="AA-adenyl-dom"/>
    <property type="match status" value="1"/>
</dbReference>
<dbReference type="InterPro" id="IPR001242">
    <property type="entry name" value="Condensation_dom"/>
</dbReference>
<dbReference type="Gene3D" id="2.30.38.10">
    <property type="entry name" value="Luciferase, Domain 3"/>
    <property type="match status" value="1"/>
</dbReference>
<dbReference type="Pfam" id="PF13193">
    <property type="entry name" value="AMP-binding_C"/>
    <property type="match status" value="1"/>
</dbReference>
<dbReference type="Gene3D" id="3.40.50.1820">
    <property type="entry name" value="alpha/beta hydrolase"/>
    <property type="match status" value="1"/>
</dbReference>
<dbReference type="SUPFAM" id="SSF47336">
    <property type="entry name" value="ACP-like"/>
    <property type="match status" value="1"/>
</dbReference>
<dbReference type="Pfam" id="PF00501">
    <property type="entry name" value="AMP-binding"/>
    <property type="match status" value="1"/>
</dbReference>
<dbReference type="EMBL" id="WNXC01000001">
    <property type="protein sequence ID" value="MBB2148391.1"/>
    <property type="molecule type" value="Genomic_DNA"/>
</dbReference>
<dbReference type="InterPro" id="IPR020806">
    <property type="entry name" value="PKS_PP-bd"/>
</dbReference>
<dbReference type="CDD" id="cd19531">
    <property type="entry name" value="LCL_NRPS-like"/>
    <property type="match status" value="1"/>
</dbReference>
<keyword evidence="1" id="KW-0596">Phosphopantetheine</keyword>
<dbReference type="Gene3D" id="3.30.559.30">
    <property type="entry name" value="Nonribosomal peptide synthetase, condensation domain"/>
    <property type="match status" value="1"/>
</dbReference>
<dbReference type="Gene3D" id="3.30.559.10">
    <property type="entry name" value="Chloramphenicol acetyltransferase-like domain"/>
    <property type="match status" value="1"/>
</dbReference>
<dbReference type="InterPro" id="IPR029063">
    <property type="entry name" value="SAM-dependent_MTases_sf"/>
</dbReference>
<evidence type="ECO:0000313" key="6">
    <source>
        <dbReference type="EMBL" id="MBB2148391.1"/>
    </source>
</evidence>
<accession>A0ABR6ET45</accession>
<dbReference type="Pfam" id="PF08242">
    <property type="entry name" value="Methyltransf_12"/>
    <property type="match status" value="1"/>
</dbReference>
<dbReference type="Pfam" id="PF00975">
    <property type="entry name" value="Thioesterase"/>
    <property type="match status" value="1"/>
</dbReference>
<dbReference type="InterPro" id="IPR036736">
    <property type="entry name" value="ACP-like_sf"/>
</dbReference>
<dbReference type="InterPro" id="IPR010071">
    <property type="entry name" value="AA_adenyl_dom"/>
</dbReference>
<dbReference type="InterPro" id="IPR013217">
    <property type="entry name" value="Methyltransf_12"/>
</dbReference>
<evidence type="ECO:0000256" key="2">
    <source>
        <dbReference type="ARBA" id="ARBA00022553"/>
    </source>
</evidence>
<evidence type="ECO:0000256" key="4">
    <source>
        <dbReference type="SAM" id="MobiDB-lite"/>
    </source>
</evidence>
<dbReference type="InterPro" id="IPR009081">
    <property type="entry name" value="PP-bd_ACP"/>
</dbReference>
<dbReference type="PANTHER" id="PTHR45527:SF1">
    <property type="entry name" value="FATTY ACID SYNTHASE"/>
    <property type="match status" value="1"/>
</dbReference>
<dbReference type="InterPro" id="IPR001031">
    <property type="entry name" value="Thioesterase"/>
</dbReference>
<dbReference type="Gene3D" id="3.40.50.150">
    <property type="entry name" value="Vaccinia Virus protein VP39"/>
    <property type="match status" value="1"/>
</dbReference>
<sequence>MSQHILTPVDFDPFEETKEIEKIVFTNEPQKEIWLSCMIGGLAANLAYNESVSLELKGEIQFAHFATALLDVLDRHEALRATVSPNGESLIIYNEQDIALDFQDISREIDQKAMLNAFIKQEMQSPFDLQEGPLMRLFLHKLSETHYFFTIVKHHIISDGWSTGVFLEDLCTIYNANVQGKPISLSPAPQISDYAHDMMVFEQSPEYRKTLDYWLDMYKDHVPVLNLPTDFPRPALRTYEASRFDLHLSTEIVTQLKKTGASSGASLVNTLLSAFEVFLYLQTHQEELVVGLPAAGQAATEKFGLIGHCVNLLPLKTKIDPNLSFSTYLKQRKKAFFDAYDHQKFTFGQLVKALNLKRDPSRIPLVPVVFNIDMGMDNSVSFDGLDYELISNPRAYETFELFLNATSSKRGLTLEWTYNTQLFSAATIEKMAGDFESLLKSIIEDPTKTISAHSVANSEPWLDQLKAWNQTAVDFDKNTPLTQLIEDVSLKQPNQKAISFRKEQLTYRELNYRVNQFATYLQEKGIKTGDIVAIATERSIEMVIGLLGILKAGGVYLPLDPDFPHDRIVYMLADSKAKILLVSKAHQGKYTGEAVELVIEEIWTLLDDRPAKRPEVAVLGSNLAYILYTSGSTGKPKGVKITHANLLNFLFSMQSKPGIDPSDRLLAITTISFDIAGLELYLPLITGAELVLCDTENARDGRLLLDLIQEQQITIMQATPSTWRMMIESGWTNNLSLKVLCGGESLPKDLATALLQRCSSLWNMYGPTETTIWSTIKEVKKEDELITIGKPIFNTSIYLLNENGQLVPPGNIGEIVIGGEGLAEGYLNQPELTAEKFIKDTFSGLENSRLYKTGDLGKFTEDGEIICLGRSDQQVKIRGHRIELGEIENCIAELEAVKQAVVIATADQSTGQRLVAYVIPEDLEQKNTTPSWKDRWDTIYDMAAQSSSGKEESEQKIDGILLEQWKNSDSLVEQAAEWLKVSAERIKALHAQDILEIGSGGGQLMFELAPFASSYLATDYAETAIEKLQEKLDTHPEKWQHVKTSANAADDFSKITNPAFDLILIHSVAQYFPDTAYFLKVIGNAVQRLKNGGCLFIGDMQGKNSLTMYHAMDYLANAKDSSTLPDFQEVVSNRVRIEDEFVADPTFFYLLPKLMPEISGVDVQLRRGSSLNETTKYHYDVWIYVNSDHKSIKPDITLDWQQLKSVAAVADLIKKEAANCIAINGVFNSRTARDYALLQWMSHAEPTALVADIKQQLAHLEDGVHPDQFWDLGKEMGYQTHIRWGNDGTDGNYDVIFIKDGIANVIPEAPSIGVDMTTANPLDFAKTPISTNEVFLSKKTIAAWKEVLSHALPDYMVPADFIALKMFPLTPNHKIDKKALPKPQPKAENQWQSRELPQNKDEQLIFDIWSAVLGLEYMDTTADFFELGGHSLLAVKVMAAIEKETGKRLPLATLFENANIQKLAKKLRPDEEEVKWEALVPIKTSGSKHPLFMVHGGGLNVLVFQSISKYLDEDQPLYGLQALGLNRETVLYNSIEEIAAVYVSEIMKVHPNGPYYLSGYSLGGFIVYEMAKQLTKMGKEVKFLGILDTYAGDVGSSVPESVKVLNKIKRQFYKVPFIIGSLFRHPGETIHYQRQIIKRRMDQTLTPQGQEYTMHFSPYEKEIYKSYDQAHNHYTMVPEDLKISLFTVKKRLYYLDDNHSLGWAKYANKGIERHHVPGDHETFLYPPNNEEFARILQAALNNI</sequence>
<dbReference type="SUPFAM" id="SSF56801">
    <property type="entry name" value="Acetyl-CoA synthetase-like"/>
    <property type="match status" value="1"/>
</dbReference>
<dbReference type="Gene3D" id="1.10.1200.10">
    <property type="entry name" value="ACP-like"/>
    <property type="match status" value="1"/>
</dbReference>
<dbReference type="CDD" id="cd02440">
    <property type="entry name" value="AdoMet_MTases"/>
    <property type="match status" value="1"/>
</dbReference>
<dbReference type="SUPFAM" id="SSF53474">
    <property type="entry name" value="alpha/beta-Hydrolases"/>
    <property type="match status" value="1"/>
</dbReference>
<keyword evidence="3" id="KW-0677">Repeat</keyword>
<dbReference type="InterPro" id="IPR025110">
    <property type="entry name" value="AMP-bd_C"/>
</dbReference>
<evidence type="ECO:0000256" key="1">
    <source>
        <dbReference type="ARBA" id="ARBA00022450"/>
    </source>
</evidence>
<dbReference type="Proteomes" id="UP000636110">
    <property type="component" value="Unassembled WGS sequence"/>
</dbReference>
<dbReference type="Gene3D" id="3.30.300.30">
    <property type="match status" value="2"/>
</dbReference>
<dbReference type="PROSITE" id="PS50075">
    <property type="entry name" value="CARRIER"/>
    <property type="match status" value="1"/>
</dbReference>
<dbReference type="InterPro" id="IPR020845">
    <property type="entry name" value="AMP-binding_CS"/>
</dbReference>
<dbReference type="PROSITE" id="PS00455">
    <property type="entry name" value="AMP_BINDING"/>
    <property type="match status" value="1"/>
</dbReference>
<feature type="region of interest" description="Disordered" evidence="4">
    <location>
        <begin position="1375"/>
        <end position="1394"/>
    </location>
</feature>
<proteinExistence type="predicted"/>
<protein>
    <submittedName>
        <fullName evidence="6">Amino acid adenylation domain-containing protein</fullName>
    </submittedName>
</protein>
<dbReference type="InterPro" id="IPR029058">
    <property type="entry name" value="AB_hydrolase_fold"/>
</dbReference>
<dbReference type="Pfam" id="PF00668">
    <property type="entry name" value="Condensation"/>
    <property type="match status" value="1"/>
</dbReference>
<dbReference type="SMART" id="SM00823">
    <property type="entry name" value="PKS_PP"/>
    <property type="match status" value="1"/>
</dbReference>
<gene>
    <name evidence="6" type="ORF">GM920_05650</name>
</gene>
<dbReference type="PANTHER" id="PTHR45527">
    <property type="entry name" value="NONRIBOSOMAL PEPTIDE SYNTHETASE"/>
    <property type="match status" value="1"/>
</dbReference>
<dbReference type="Gene3D" id="3.40.50.980">
    <property type="match status" value="2"/>
</dbReference>
<dbReference type="InterPro" id="IPR023213">
    <property type="entry name" value="CAT-like_dom_sf"/>
</dbReference>
<dbReference type="SUPFAM" id="SSF52777">
    <property type="entry name" value="CoA-dependent acyltransferases"/>
    <property type="match status" value="2"/>
</dbReference>
<evidence type="ECO:0000259" key="5">
    <source>
        <dbReference type="PROSITE" id="PS50075"/>
    </source>
</evidence>
<keyword evidence="2" id="KW-0597">Phosphoprotein</keyword>
<dbReference type="InterPro" id="IPR045851">
    <property type="entry name" value="AMP-bd_C_sf"/>
</dbReference>
<feature type="domain" description="Carrier" evidence="5">
    <location>
        <begin position="1396"/>
        <end position="1471"/>
    </location>
</feature>
<name>A0ABR6ET45_9SPHI</name>
<dbReference type="RefSeq" id="WP_182954276.1">
    <property type="nucleotide sequence ID" value="NZ_WNXC01000001.1"/>
</dbReference>
<evidence type="ECO:0000313" key="7">
    <source>
        <dbReference type="Proteomes" id="UP000636110"/>
    </source>
</evidence>
<dbReference type="InterPro" id="IPR000873">
    <property type="entry name" value="AMP-dep_synth/lig_dom"/>
</dbReference>
<dbReference type="SUPFAM" id="SSF53335">
    <property type="entry name" value="S-adenosyl-L-methionine-dependent methyltransferases"/>
    <property type="match status" value="1"/>
</dbReference>
<comment type="caution">
    <text evidence="6">The sequence shown here is derived from an EMBL/GenBank/DDBJ whole genome shotgun (WGS) entry which is preliminary data.</text>
</comment>